<keyword evidence="6 7" id="KW-0472">Membrane</keyword>
<evidence type="ECO:0000256" key="1">
    <source>
        <dbReference type="ARBA" id="ARBA00004651"/>
    </source>
</evidence>
<dbReference type="InterPro" id="IPR051907">
    <property type="entry name" value="DoxX-like_oxidoreductase"/>
</dbReference>
<evidence type="ECO:0000313" key="8">
    <source>
        <dbReference type="EMBL" id="RKQ58093.1"/>
    </source>
</evidence>
<proteinExistence type="inferred from homology"/>
<dbReference type="RefSeq" id="WP_245961135.1">
    <property type="nucleotide sequence ID" value="NZ_RBID01000015.1"/>
</dbReference>
<evidence type="ECO:0000313" key="9">
    <source>
        <dbReference type="Proteomes" id="UP000279384"/>
    </source>
</evidence>
<dbReference type="Proteomes" id="UP000279384">
    <property type="component" value="Unassembled WGS sequence"/>
</dbReference>
<dbReference type="GO" id="GO:0005886">
    <property type="term" value="C:plasma membrane"/>
    <property type="evidence" value="ECO:0007669"/>
    <property type="project" value="UniProtKB-SubCell"/>
</dbReference>
<evidence type="ECO:0000256" key="5">
    <source>
        <dbReference type="ARBA" id="ARBA00022989"/>
    </source>
</evidence>
<protein>
    <submittedName>
        <fullName evidence="8">Putative oxidoreductase</fullName>
    </submittedName>
</protein>
<reference evidence="8 9" key="1">
    <citation type="submission" date="2018-10" db="EMBL/GenBank/DDBJ databases">
        <title>Genomic Encyclopedia of Type Strains, Phase IV (KMG-IV): sequencing the most valuable type-strain genomes for metagenomic binning, comparative biology and taxonomic classification.</title>
        <authorList>
            <person name="Goeker M."/>
        </authorList>
    </citation>
    <scope>NUCLEOTIDE SEQUENCE [LARGE SCALE GENOMIC DNA]</scope>
    <source>
        <strain evidence="8 9">DSM 3303</strain>
    </source>
</reference>
<evidence type="ECO:0000256" key="7">
    <source>
        <dbReference type="SAM" id="Phobius"/>
    </source>
</evidence>
<comment type="similarity">
    <text evidence="2">Belongs to the DoxX family.</text>
</comment>
<dbReference type="InterPro" id="IPR032808">
    <property type="entry name" value="DoxX"/>
</dbReference>
<feature type="transmembrane region" description="Helical" evidence="7">
    <location>
        <begin position="80"/>
        <end position="102"/>
    </location>
</feature>
<evidence type="ECO:0000256" key="2">
    <source>
        <dbReference type="ARBA" id="ARBA00006679"/>
    </source>
</evidence>
<name>A0A495BC86_VOGIN</name>
<dbReference type="PANTHER" id="PTHR33452">
    <property type="entry name" value="OXIDOREDUCTASE CATD-RELATED"/>
    <property type="match status" value="1"/>
</dbReference>
<sequence>MNSPIACLLRQSSRVITPLAPPLQDLALLALRLWLAWVFFRSGLTKIEDWDSTLFLFHEEYAVPLLPPTLAAWLGTGGELVLPVLLALGLAGRFAALGLFVLNTVAVISYPALEGSALDFHYQWGLMLFTLLACGPGRLALDALIRRQYRL</sequence>
<feature type="transmembrane region" description="Helical" evidence="7">
    <location>
        <begin position="122"/>
        <end position="141"/>
    </location>
</feature>
<organism evidence="8 9">
    <name type="scientific">Vogesella indigofera</name>
    <name type="common">Pseudomonas indigofera</name>
    <dbReference type="NCBI Taxonomy" id="45465"/>
    <lineage>
        <taxon>Bacteria</taxon>
        <taxon>Pseudomonadati</taxon>
        <taxon>Pseudomonadota</taxon>
        <taxon>Betaproteobacteria</taxon>
        <taxon>Neisseriales</taxon>
        <taxon>Chromobacteriaceae</taxon>
        <taxon>Vogesella</taxon>
    </lineage>
</organism>
<dbReference type="PANTHER" id="PTHR33452:SF7">
    <property type="entry name" value="DOXX FAMILY PROTEIN"/>
    <property type="match status" value="1"/>
</dbReference>
<evidence type="ECO:0000256" key="6">
    <source>
        <dbReference type="ARBA" id="ARBA00023136"/>
    </source>
</evidence>
<comment type="caution">
    <text evidence="8">The sequence shown here is derived from an EMBL/GenBank/DDBJ whole genome shotgun (WGS) entry which is preliminary data.</text>
</comment>
<keyword evidence="3" id="KW-1003">Cell membrane</keyword>
<dbReference type="EMBL" id="RBID01000015">
    <property type="protein sequence ID" value="RKQ58093.1"/>
    <property type="molecule type" value="Genomic_DNA"/>
</dbReference>
<accession>A0A495BC86</accession>
<gene>
    <name evidence="8" type="ORF">C8E02_2407</name>
</gene>
<keyword evidence="4 7" id="KW-0812">Transmembrane</keyword>
<keyword evidence="5 7" id="KW-1133">Transmembrane helix</keyword>
<dbReference type="Pfam" id="PF07681">
    <property type="entry name" value="DoxX"/>
    <property type="match status" value="1"/>
</dbReference>
<comment type="subcellular location">
    <subcellularLocation>
        <location evidence="1">Cell membrane</location>
        <topology evidence="1">Multi-pass membrane protein</topology>
    </subcellularLocation>
</comment>
<evidence type="ECO:0000256" key="3">
    <source>
        <dbReference type="ARBA" id="ARBA00022475"/>
    </source>
</evidence>
<dbReference type="AlphaFoldDB" id="A0A495BC86"/>
<evidence type="ECO:0000256" key="4">
    <source>
        <dbReference type="ARBA" id="ARBA00022692"/>
    </source>
</evidence>